<evidence type="ECO:0000313" key="8">
    <source>
        <dbReference type="EMBL" id="MBI2465875.1"/>
    </source>
</evidence>
<dbReference type="NCBIfam" id="TIGR02532">
    <property type="entry name" value="IV_pilin_GFxxxE"/>
    <property type="match status" value="1"/>
</dbReference>
<feature type="transmembrane region" description="Helical" evidence="6">
    <location>
        <begin position="36"/>
        <end position="57"/>
    </location>
</feature>
<keyword evidence="3 6" id="KW-0812">Transmembrane</keyword>
<dbReference type="GO" id="GO:0016020">
    <property type="term" value="C:membrane"/>
    <property type="evidence" value="ECO:0007669"/>
    <property type="project" value="UniProtKB-SubCell"/>
</dbReference>
<evidence type="ECO:0000256" key="6">
    <source>
        <dbReference type="SAM" id="Phobius"/>
    </source>
</evidence>
<evidence type="ECO:0000313" key="7">
    <source>
        <dbReference type="EMBL" id="MBI2052175.1"/>
    </source>
</evidence>
<dbReference type="Proteomes" id="UP000709672">
    <property type="component" value="Unassembled WGS sequence"/>
</dbReference>
<evidence type="ECO:0000256" key="4">
    <source>
        <dbReference type="ARBA" id="ARBA00022989"/>
    </source>
</evidence>
<accession>A0A931YDD8</accession>
<reference evidence="8" key="1">
    <citation type="submission" date="2020-07" db="EMBL/GenBank/DDBJ databases">
        <title>Huge and variable diversity of episymbiotic CPR bacteria and DPANN archaea in groundwater ecosystems.</title>
        <authorList>
            <person name="He C.Y."/>
            <person name="Keren R."/>
            <person name="Whittaker M."/>
            <person name="Farag I.F."/>
            <person name="Doudna J."/>
            <person name="Cate J.H.D."/>
            <person name="Banfield J.F."/>
        </authorList>
    </citation>
    <scope>NUCLEOTIDE SEQUENCE</scope>
    <source>
        <strain evidence="7">NC_groundwater_191_Ag_S-0.1um_45_8</strain>
        <strain evidence="8">NC_groundwater_418_Ag_B-0.1um_45_10</strain>
    </source>
</reference>
<dbReference type="EMBL" id="JACOYY010000024">
    <property type="protein sequence ID" value="MBI2052175.1"/>
    <property type="molecule type" value="Genomic_DNA"/>
</dbReference>
<dbReference type="InterPro" id="IPR012902">
    <property type="entry name" value="N_methyl_site"/>
</dbReference>
<evidence type="ECO:0000313" key="9">
    <source>
        <dbReference type="Proteomes" id="UP000709672"/>
    </source>
</evidence>
<evidence type="ECO:0000256" key="5">
    <source>
        <dbReference type="ARBA" id="ARBA00023136"/>
    </source>
</evidence>
<dbReference type="PANTHER" id="PTHR30093">
    <property type="entry name" value="GENERAL SECRETION PATHWAY PROTEIN G"/>
    <property type="match status" value="1"/>
</dbReference>
<dbReference type="Gene3D" id="3.30.700.10">
    <property type="entry name" value="Glycoprotein, Type 4 Pilin"/>
    <property type="match status" value="1"/>
</dbReference>
<dbReference type="AlphaFoldDB" id="A0A931YDD8"/>
<evidence type="ECO:0000256" key="2">
    <source>
        <dbReference type="ARBA" id="ARBA00022481"/>
    </source>
</evidence>
<name>A0A931YDD8_9BACT</name>
<dbReference type="InterPro" id="IPR045584">
    <property type="entry name" value="Pilin-like"/>
</dbReference>
<protein>
    <submittedName>
        <fullName evidence="8">Type II secretion system protein</fullName>
    </submittedName>
</protein>
<dbReference type="PROSITE" id="PS00409">
    <property type="entry name" value="PROKAR_NTER_METHYL"/>
    <property type="match status" value="1"/>
</dbReference>
<keyword evidence="4 6" id="KW-1133">Transmembrane helix</keyword>
<dbReference type="SUPFAM" id="SSF54523">
    <property type="entry name" value="Pili subunits"/>
    <property type="match status" value="1"/>
</dbReference>
<gene>
    <name evidence="7" type="ORF">HYT38_00655</name>
    <name evidence="8" type="ORF">HYV66_01425</name>
</gene>
<keyword evidence="5 6" id="KW-0472">Membrane</keyword>
<evidence type="ECO:0000256" key="1">
    <source>
        <dbReference type="ARBA" id="ARBA00004167"/>
    </source>
</evidence>
<comment type="subcellular location">
    <subcellularLocation>
        <location evidence="1">Membrane</location>
        <topology evidence="1">Single-pass membrane protein</topology>
    </subcellularLocation>
</comment>
<proteinExistence type="predicted"/>
<dbReference type="Proteomes" id="UP000786662">
    <property type="component" value="Unassembled WGS sequence"/>
</dbReference>
<evidence type="ECO:0000256" key="3">
    <source>
        <dbReference type="ARBA" id="ARBA00022692"/>
    </source>
</evidence>
<comment type="caution">
    <text evidence="8">The sequence shown here is derived from an EMBL/GenBank/DDBJ whole genome shotgun (WGS) entry which is preliminary data.</text>
</comment>
<keyword evidence="2" id="KW-0488">Methylation</keyword>
<organism evidence="8 9">
    <name type="scientific">Candidatus Sungiibacteriota bacterium</name>
    <dbReference type="NCBI Taxonomy" id="2750080"/>
    <lineage>
        <taxon>Bacteria</taxon>
        <taxon>Candidatus Sungiibacteriota</taxon>
    </lineage>
</organism>
<dbReference type="Pfam" id="PF07963">
    <property type="entry name" value="N_methyl"/>
    <property type="match status" value="1"/>
</dbReference>
<dbReference type="EMBL" id="JACPHQ010000016">
    <property type="protein sequence ID" value="MBI2465875.1"/>
    <property type="molecule type" value="Genomic_DNA"/>
</dbReference>
<dbReference type="PANTHER" id="PTHR30093:SF44">
    <property type="entry name" value="TYPE II SECRETION SYSTEM CORE PROTEIN G"/>
    <property type="match status" value="1"/>
</dbReference>
<sequence length="168" mass="17869">MKHETLNITKNKNQTLNGPCAPCSKFHDSGFTLVELLVVITIIGILASIALVSLNSARVKARDARRLADVRQIALALEFCYNEIGTYIPASTFPSAGQALACGGTTYITAMPGNPGGGNYEYGVNNDSNPQKYVLGTLLEANNSALLTDTDGTVYGVDCNDFVYCIAP</sequence>